<comment type="pathway">
    <text evidence="1 6">Pyrimidine metabolism; UMP biosynthesis via de novo pathway; UMP from orotate: step 1/2.</text>
</comment>
<dbReference type="EMBL" id="WBUI01000012">
    <property type="protein sequence ID" value="KAB2931837.1"/>
    <property type="molecule type" value="Genomic_DNA"/>
</dbReference>
<comment type="caution">
    <text evidence="6">Lacks conserved residue(s) required for the propagation of feature annotation.</text>
</comment>
<feature type="binding site" description="in other chain" evidence="6">
    <location>
        <position position="86"/>
    </location>
    <ligand>
        <name>5-phospho-alpha-D-ribose 1-diphosphate</name>
        <dbReference type="ChEBI" id="CHEBI:58017"/>
        <note>ligand shared between dimeric partners</note>
    </ligand>
</feature>
<dbReference type="UniPathway" id="UPA00070">
    <property type="reaction ID" value="UER00119"/>
</dbReference>
<keyword evidence="5 6" id="KW-0665">Pyrimidine biosynthesis</keyword>
<dbReference type="AlphaFoldDB" id="A0A833LX00"/>
<feature type="binding site" evidence="6">
    <location>
        <position position="89"/>
    </location>
    <ligand>
        <name>5-phospho-alpha-D-ribose 1-diphosphate</name>
        <dbReference type="ChEBI" id="CHEBI:58017"/>
        <note>ligand shared between dimeric partners</note>
    </ligand>
</feature>
<dbReference type="PANTHER" id="PTHR19278">
    <property type="entry name" value="OROTATE PHOSPHORIBOSYLTRANSFERASE"/>
    <property type="match status" value="1"/>
</dbReference>
<evidence type="ECO:0000313" key="8">
    <source>
        <dbReference type="Proteomes" id="UP000460298"/>
    </source>
</evidence>
<protein>
    <recommendedName>
        <fullName evidence="2 6">Orotate phosphoribosyltransferase</fullName>
        <shortName evidence="6">OPRT</shortName>
        <shortName evidence="6">OPRTase</shortName>
        <ecNumber evidence="2 6">2.4.2.10</ecNumber>
    </recommendedName>
</protein>
<dbReference type="EC" id="2.4.2.10" evidence="2 6"/>
<feature type="binding site" evidence="6">
    <location>
        <position position="143"/>
    </location>
    <ligand>
        <name>orotate</name>
        <dbReference type="ChEBI" id="CHEBI:30839"/>
    </ligand>
</feature>
<feature type="binding site" description="in other chain" evidence="6">
    <location>
        <begin position="111"/>
        <end position="119"/>
    </location>
    <ligand>
        <name>5-phospho-alpha-D-ribose 1-diphosphate</name>
        <dbReference type="ChEBI" id="CHEBI:58017"/>
        <note>ligand shared between dimeric partners</note>
    </ligand>
</feature>
<feature type="binding site" evidence="6">
    <location>
        <position position="115"/>
    </location>
    <ligand>
        <name>orotate</name>
        <dbReference type="ChEBI" id="CHEBI:30839"/>
    </ligand>
</feature>
<comment type="caution">
    <text evidence="7">The sequence shown here is derived from an EMBL/GenBank/DDBJ whole genome shotgun (WGS) entry which is preliminary data.</text>
</comment>
<gene>
    <name evidence="6 7" type="primary">pyrE</name>
    <name evidence="7" type="ORF">F9K24_12675</name>
</gene>
<dbReference type="GO" id="GO:0000287">
    <property type="term" value="F:magnesium ion binding"/>
    <property type="evidence" value="ECO:0007669"/>
    <property type="project" value="UniProtKB-UniRule"/>
</dbReference>
<dbReference type="PANTHER" id="PTHR19278:SF9">
    <property type="entry name" value="URIDINE 5'-MONOPHOSPHATE SYNTHASE"/>
    <property type="match status" value="1"/>
</dbReference>
<organism evidence="7 8">
    <name type="scientific">Leptonema illini</name>
    <dbReference type="NCBI Taxonomy" id="183"/>
    <lineage>
        <taxon>Bacteria</taxon>
        <taxon>Pseudomonadati</taxon>
        <taxon>Spirochaetota</taxon>
        <taxon>Spirochaetia</taxon>
        <taxon>Leptospirales</taxon>
        <taxon>Leptospiraceae</taxon>
        <taxon>Leptonema</taxon>
    </lineage>
</organism>
<dbReference type="Proteomes" id="UP000460298">
    <property type="component" value="Unassembled WGS sequence"/>
</dbReference>
<dbReference type="GO" id="GO:0019856">
    <property type="term" value="P:pyrimidine nucleobase biosynthetic process"/>
    <property type="evidence" value="ECO:0007669"/>
    <property type="project" value="TreeGrafter"/>
</dbReference>
<keyword evidence="3 6" id="KW-0328">Glycosyltransferase</keyword>
<dbReference type="InterPro" id="IPR023031">
    <property type="entry name" value="OPRT"/>
</dbReference>
<evidence type="ECO:0000256" key="3">
    <source>
        <dbReference type="ARBA" id="ARBA00022676"/>
    </source>
</evidence>
<feature type="binding site" evidence="6">
    <location>
        <position position="91"/>
    </location>
    <ligand>
        <name>5-phospho-alpha-D-ribose 1-diphosphate</name>
        <dbReference type="ChEBI" id="CHEBI:58017"/>
        <note>ligand shared between dimeric partners</note>
    </ligand>
</feature>
<evidence type="ECO:0000256" key="2">
    <source>
        <dbReference type="ARBA" id="ARBA00011971"/>
    </source>
</evidence>
<dbReference type="InterPro" id="IPR004467">
    <property type="entry name" value="Or_phspho_trans_dom"/>
</dbReference>
<dbReference type="GO" id="GO:0044205">
    <property type="term" value="P:'de novo' UMP biosynthetic process"/>
    <property type="evidence" value="ECO:0007669"/>
    <property type="project" value="UniProtKB-UniRule"/>
</dbReference>
<proteinExistence type="inferred from homology"/>
<dbReference type="NCBIfam" id="TIGR00336">
    <property type="entry name" value="pyrE"/>
    <property type="match status" value="1"/>
</dbReference>
<evidence type="ECO:0000256" key="5">
    <source>
        <dbReference type="ARBA" id="ARBA00022975"/>
    </source>
</evidence>
<evidence type="ECO:0000256" key="6">
    <source>
        <dbReference type="HAMAP-Rule" id="MF_01208"/>
    </source>
</evidence>
<feature type="binding site" evidence="6">
    <location>
        <position position="85"/>
    </location>
    <ligand>
        <name>5-phospho-alpha-D-ribose 1-diphosphate</name>
        <dbReference type="ChEBI" id="CHEBI:58017"/>
        <note>ligand shared between dimeric partners</note>
    </ligand>
</feature>
<comment type="function">
    <text evidence="6">Catalyzes the transfer of a ribosyl phosphate group from 5-phosphoribose 1-diphosphate to orotate, leading to the formation of orotidine monophosphate (OMP).</text>
</comment>
<keyword evidence="6" id="KW-0460">Magnesium</keyword>
<dbReference type="GO" id="GO:0004588">
    <property type="term" value="F:orotate phosphoribosyltransferase activity"/>
    <property type="evidence" value="ECO:0007669"/>
    <property type="project" value="UniProtKB-UniRule"/>
</dbReference>
<dbReference type="InterPro" id="IPR000836">
    <property type="entry name" value="PRTase_dom"/>
</dbReference>
<dbReference type="InterPro" id="IPR029057">
    <property type="entry name" value="PRTase-like"/>
</dbReference>
<accession>A0A833LX00</accession>
<name>A0A833LX00_9LEPT</name>
<comment type="similarity">
    <text evidence="6">Belongs to the purine/pyrimidine phosphoribosyltransferase family. PyrE subfamily.</text>
</comment>
<comment type="subunit">
    <text evidence="6">Homodimer.</text>
</comment>
<sequence length="170" mass="18171">MYREEPFTLASGKMSHHYFNCKKITLHPARLSLLATAIRDELLPAHGLALPAAAGGLTLGADPIAYAFSLACHEKSHLCMPVVVRKEAKGHGTARQIEGDLTNIGEVLVFDDVITTAGSTLKAVAALREAGKKVTTAVCIVDREEGGRETLSAEGVQLIALFKKSDFSSR</sequence>
<comment type="cofactor">
    <cofactor evidence="6">
        <name>Mg(2+)</name>
        <dbReference type="ChEBI" id="CHEBI:18420"/>
    </cofactor>
</comment>
<reference evidence="7 8" key="1">
    <citation type="submission" date="2019-10" db="EMBL/GenBank/DDBJ databases">
        <title>Extracellular Electron Transfer in a Candidatus Methanoperedens spp. Enrichment Culture.</title>
        <authorList>
            <person name="Berger S."/>
            <person name="Rangel Shaw D."/>
            <person name="Berben T."/>
            <person name="In 'T Zandt M."/>
            <person name="Frank J."/>
            <person name="Reimann J."/>
            <person name="Jetten M.S.M."/>
            <person name="Welte C.U."/>
        </authorList>
    </citation>
    <scope>NUCLEOTIDE SEQUENCE [LARGE SCALE GENOMIC DNA]</scope>
    <source>
        <strain evidence="7">SB12</strain>
    </source>
</reference>
<evidence type="ECO:0000256" key="1">
    <source>
        <dbReference type="ARBA" id="ARBA00004889"/>
    </source>
</evidence>
<evidence type="ECO:0000313" key="7">
    <source>
        <dbReference type="EMBL" id="KAB2931837.1"/>
    </source>
</evidence>
<dbReference type="CDD" id="cd06223">
    <property type="entry name" value="PRTases_typeI"/>
    <property type="match status" value="1"/>
</dbReference>
<dbReference type="HAMAP" id="MF_01208">
    <property type="entry name" value="PyrE"/>
    <property type="match status" value="1"/>
</dbReference>
<dbReference type="Gene3D" id="3.40.50.2020">
    <property type="match status" value="1"/>
</dbReference>
<comment type="catalytic activity">
    <reaction evidence="6">
        <text>orotidine 5'-phosphate + diphosphate = orotate + 5-phospho-alpha-D-ribose 1-diphosphate</text>
        <dbReference type="Rhea" id="RHEA:10380"/>
        <dbReference type="ChEBI" id="CHEBI:30839"/>
        <dbReference type="ChEBI" id="CHEBI:33019"/>
        <dbReference type="ChEBI" id="CHEBI:57538"/>
        <dbReference type="ChEBI" id="CHEBI:58017"/>
        <dbReference type="EC" id="2.4.2.10"/>
    </reaction>
</comment>
<keyword evidence="4 6" id="KW-0808">Transferase</keyword>
<evidence type="ECO:0000256" key="4">
    <source>
        <dbReference type="ARBA" id="ARBA00022679"/>
    </source>
</evidence>
<dbReference type="SUPFAM" id="SSF53271">
    <property type="entry name" value="PRTase-like"/>
    <property type="match status" value="1"/>
</dbReference>